<organism evidence="2 3">
    <name type="scientific">Actinoallomurus vinaceus</name>
    <dbReference type="NCBI Taxonomy" id="1080074"/>
    <lineage>
        <taxon>Bacteria</taxon>
        <taxon>Bacillati</taxon>
        <taxon>Actinomycetota</taxon>
        <taxon>Actinomycetes</taxon>
        <taxon>Streptosporangiales</taxon>
        <taxon>Thermomonosporaceae</taxon>
        <taxon>Actinoallomurus</taxon>
    </lineage>
</organism>
<evidence type="ECO:0008006" key="4">
    <source>
        <dbReference type="Google" id="ProtNLM"/>
    </source>
</evidence>
<feature type="region of interest" description="Disordered" evidence="1">
    <location>
        <begin position="294"/>
        <end position="324"/>
    </location>
</feature>
<protein>
    <recommendedName>
        <fullName evidence="4">Big-1 domain-containing protein</fullName>
    </recommendedName>
</protein>
<evidence type="ECO:0000313" key="3">
    <source>
        <dbReference type="Proteomes" id="UP001501442"/>
    </source>
</evidence>
<sequence>MKTRVMRTSASVLTHRFEVGETATDSTTAVTVTVTDPSGATVASGTATHGATGTYTYALPPQAALTVLAVAWSATIGGAAVVETDTVEVVGGFMFTLSEGRNSDASLADRDKYPTADLDAKRLEVEEECERICDRSFVPRYARVTVDGSGSADLVLPHPDPDRTAAHVRTIRSVSMAQRSGGVPVAFTSAELAALVVRGDSLVSRSDGLFWAEGYGNVVVEYEYGLDGPALELKRAAMGRLRSLLNANKTGIPDRASSFTAGDGGTYRLDMPGAWKTGLPAVDAVYARYSRRSGAGAAGGRPIPASRTLDYDPQRNSLMHGGPR</sequence>
<evidence type="ECO:0000256" key="1">
    <source>
        <dbReference type="SAM" id="MobiDB-lite"/>
    </source>
</evidence>
<keyword evidence="3" id="KW-1185">Reference proteome</keyword>
<evidence type="ECO:0000313" key="2">
    <source>
        <dbReference type="EMBL" id="GAA4626619.1"/>
    </source>
</evidence>
<accession>A0ABP8UAN4</accession>
<name>A0ABP8UAN4_9ACTN</name>
<dbReference type="Proteomes" id="UP001501442">
    <property type="component" value="Unassembled WGS sequence"/>
</dbReference>
<proteinExistence type="predicted"/>
<dbReference type="RefSeq" id="WP_345431944.1">
    <property type="nucleotide sequence ID" value="NZ_BAABHK010000004.1"/>
</dbReference>
<reference evidence="3" key="1">
    <citation type="journal article" date="2019" name="Int. J. Syst. Evol. Microbiol.">
        <title>The Global Catalogue of Microorganisms (GCM) 10K type strain sequencing project: providing services to taxonomists for standard genome sequencing and annotation.</title>
        <authorList>
            <consortium name="The Broad Institute Genomics Platform"/>
            <consortium name="The Broad Institute Genome Sequencing Center for Infectious Disease"/>
            <person name="Wu L."/>
            <person name="Ma J."/>
        </authorList>
    </citation>
    <scope>NUCLEOTIDE SEQUENCE [LARGE SCALE GENOMIC DNA]</scope>
    <source>
        <strain evidence="3">JCM 17939</strain>
    </source>
</reference>
<gene>
    <name evidence="2" type="ORF">GCM10023196_035590</name>
</gene>
<comment type="caution">
    <text evidence="2">The sequence shown here is derived from an EMBL/GenBank/DDBJ whole genome shotgun (WGS) entry which is preliminary data.</text>
</comment>
<dbReference type="EMBL" id="BAABHK010000004">
    <property type="protein sequence ID" value="GAA4626619.1"/>
    <property type="molecule type" value="Genomic_DNA"/>
</dbReference>